<keyword evidence="1" id="KW-0614">Plasmid</keyword>
<dbReference type="EMBL" id="CP124617">
    <property type="protein sequence ID" value="WGW05912.1"/>
    <property type="molecule type" value="Genomic_DNA"/>
</dbReference>
<protein>
    <submittedName>
        <fullName evidence="1">Prepilin-type N-terminal cleavage/methylation domain-containing protein</fullName>
    </submittedName>
</protein>
<dbReference type="InterPro" id="IPR012902">
    <property type="entry name" value="N_methyl_site"/>
</dbReference>
<gene>
    <name evidence="1" type="ORF">QF118_19250</name>
</gene>
<dbReference type="Pfam" id="PF07963">
    <property type="entry name" value="N_methyl"/>
    <property type="match status" value="1"/>
</dbReference>
<dbReference type="PROSITE" id="PS00409">
    <property type="entry name" value="PROKAR_NTER_METHYL"/>
    <property type="match status" value="1"/>
</dbReference>
<name>A0ABY8QP58_9RHOB</name>
<organism evidence="1 2">
    <name type="scientific">Tropicibacter oceani</name>
    <dbReference type="NCBI Taxonomy" id="3058420"/>
    <lineage>
        <taxon>Bacteria</taxon>
        <taxon>Pseudomonadati</taxon>
        <taxon>Pseudomonadota</taxon>
        <taxon>Alphaproteobacteria</taxon>
        <taxon>Rhodobacterales</taxon>
        <taxon>Roseobacteraceae</taxon>
        <taxon>Tropicibacter</taxon>
    </lineage>
</organism>
<geneLocation type="plasmid" evidence="1 2">
    <name>unnamed1</name>
</geneLocation>
<evidence type="ECO:0000313" key="1">
    <source>
        <dbReference type="EMBL" id="WGW05912.1"/>
    </source>
</evidence>
<proteinExistence type="predicted"/>
<accession>A0ABY8QP58</accession>
<keyword evidence="2" id="KW-1185">Reference proteome</keyword>
<evidence type="ECO:0000313" key="2">
    <source>
        <dbReference type="Proteomes" id="UP001241605"/>
    </source>
</evidence>
<sequence>MFRRLITRRAARGMTLVELAVAIFVLTIGSIAALRAADQSARVVGGEMPRLLARIAARNRAEELQLLAPFSGGLPGQVRLGDHVFTLTTTTERTAAGLTQTTITARSDSGEGAQLVVYIPRVNPR</sequence>
<reference evidence="1 2" key="1">
    <citation type="submission" date="2023-05" db="EMBL/GenBank/DDBJ databases">
        <title>YMD87, complete Genome.</title>
        <authorList>
            <person name="Zhang J."/>
            <person name="Xu X."/>
        </authorList>
    </citation>
    <scope>NUCLEOTIDE SEQUENCE [LARGE SCALE GENOMIC DNA]</scope>
    <source>
        <strain evidence="1 2">YMD87</strain>
        <plasmid evidence="1 2">unnamed1</plasmid>
    </source>
</reference>
<dbReference type="RefSeq" id="WP_282302535.1">
    <property type="nucleotide sequence ID" value="NZ_CP124617.1"/>
</dbReference>
<dbReference type="NCBIfam" id="TIGR02532">
    <property type="entry name" value="IV_pilin_GFxxxE"/>
    <property type="match status" value="1"/>
</dbReference>
<dbReference type="Proteomes" id="UP001241605">
    <property type="component" value="Plasmid unnamed1"/>
</dbReference>